<evidence type="ECO:0000256" key="5">
    <source>
        <dbReference type="ARBA" id="ARBA00022833"/>
    </source>
</evidence>
<dbReference type="Gene3D" id="3.30.160.60">
    <property type="entry name" value="Classic Zinc Finger"/>
    <property type="match status" value="1"/>
</dbReference>
<sequence>ENSGDPTGAWWDEQATVRSSLLQVNSQPDMKAIFPAPYLIGPSLTSPPPPRTLVSSFACRTCTKTFVSRAHLLKHRHFCAGSRTVTCSECGKAFGRRYNLRVHMRNVHGIGETIACNGCSKTFRSYIKLNEHIQTCRILSKPFIKG</sequence>
<feature type="domain" description="C2H2-type" evidence="8">
    <location>
        <begin position="114"/>
        <end position="142"/>
    </location>
</feature>
<dbReference type="FunFam" id="3.30.160.60:FF:000446">
    <property type="entry name" value="Zinc finger protein"/>
    <property type="match status" value="1"/>
</dbReference>
<dbReference type="PANTHER" id="PTHR24376:SF235">
    <property type="entry name" value="C2H2-TYPE DOMAIN-CONTAINING PROTEIN"/>
    <property type="match status" value="1"/>
</dbReference>
<dbReference type="AlphaFoldDB" id="A0A0B7BYH9"/>
<dbReference type="InterPro" id="IPR036236">
    <property type="entry name" value="Znf_C2H2_sf"/>
</dbReference>
<dbReference type="Pfam" id="PF00096">
    <property type="entry name" value="zf-C2H2"/>
    <property type="match status" value="3"/>
</dbReference>
<feature type="domain" description="C2H2-type" evidence="8">
    <location>
        <begin position="57"/>
        <end position="84"/>
    </location>
</feature>
<evidence type="ECO:0000256" key="6">
    <source>
        <dbReference type="ARBA" id="ARBA00023242"/>
    </source>
</evidence>
<dbReference type="PANTHER" id="PTHR24376">
    <property type="entry name" value="ZINC FINGER PROTEIN"/>
    <property type="match status" value="1"/>
</dbReference>
<keyword evidence="3" id="KW-0677">Repeat</keyword>
<proteinExistence type="predicted"/>
<accession>A0A0B7BYH9</accession>
<keyword evidence="4 7" id="KW-0863">Zinc-finger</keyword>
<reference evidence="9" key="1">
    <citation type="submission" date="2014-12" db="EMBL/GenBank/DDBJ databases">
        <title>Insight into the proteome of Arion vulgaris.</title>
        <authorList>
            <person name="Aradska J."/>
            <person name="Bulat T."/>
            <person name="Smidak R."/>
            <person name="Sarate P."/>
            <person name="Gangsoo J."/>
            <person name="Sialana F."/>
            <person name="Bilban M."/>
            <person name="Lubec G."/>
        </authorList>
    </citation>
    <scope>NUCLEOTIDE SEQUENCE</scope>
    <source>
        <tissue evidence="9">Skin</tissue>
    </source>
</reference>
<dbReference type="SMART" id="SM00355">
    <property type="entry name" value="ZnF_C2H2"/>
    <property type="match status" value="3"/>
</dbReference>
<dbReference type="EMBL" id="HACG01050380">
    <property type="protein sequence ID" value="CEK97245.1"/>
    <property type="molecule type" value="Transcribed_RNA"/>
</dbReference>
<evidence type="ECO:0000256" key="1">
    <source>
        <dbReference type="ARBA" id="ARBA00004123"/>
    </source>
</evidence>
<comment type="subcellular location">
    <subcellularLocation>
        <location evidence="1">Nucleus</location>
    </subcellularLocation>
</comment>
<dbReference type="PROSITE" id="PS50157">
    <property type="entry name" value="ZINC_FINGER_C2H2_2"/>
    <property type="match status" value="3"/>
</dbReference>
<feature type="domain" description="C2H2-type" evidence="8">
    <location>
        <begin position="85"/>
        <end position="108"/>
    </location>
</feature>
<evidence type="ECO:0000256" key="4">
    <source>
        <dbReference type="ARBA" id="ARBA00022771"/>
    </source>
</evidence>
<dbReference type="GO" id="GO:0008270">
    <property type="term" value="F:zinc ion binding"/>
    <property type="evidence" value="ECO:0007669"/>
    <property type="project" value="UniProtKB-KW"/>
</dbReference>
<evidence type="ECO:0000313" key="9">
    <source>
        <dbReference type="EMBL" id="CEK97245.1"/>
    </source>
</evidence>
<feature type="non-terminal residue" evidence="9">
    <location>
        <position position="1"/>
    </location>
</feature>
<dbReference type="InterPro" id="IPR013087">
    <property type="entry name" value="Znf_C2H2_type"/>
</dbReference>
<keyword evidence="6" id="KW-0539">Nucleus</keyword>
<gene>
    <name evidence="9" type="primary">ORF215180</name>
</gene>
<dbReference type="GO" id="GO:0005634">
    <property type="term" value="C:nucleus"/>
    <property type="evidence" value="ECO:0007669"/>
    <property type="project" value="UniProtKB-SubCell"/>
</dbReference>
<evidence type="ECO:0000256" key="3">
    <source>
        <dbReference type="ARBA" id="ARBA00022737"/>
    </source>
</evidence>
<keyword evidence="5" id="KW-0862">Zinc</keyword>
<dbReference type="GO" id="GO:0001228">
    <property type="term" value="F:DNA-binding transcription activator activity, RNA polymerase II-specific"/>
    <property type="evidence" value="ECO:0007669"/>
    <property type="project" value="TreeGrafter"/>
</dbReference>
<evidence type="ECO:0000259" key="8">
    <source>
        <dbReference type="PROSITE" id="PS50157"/>
    </source>
</evidence>
<dbReference type="PROSITE" id="PS00028">
    <property type="entry name" value="ZINC_FINGER_C2H2_1"/>
    <property type="match status" value="1"/>
</dbReference>
<dbReference type="SUPFAM" id="SSF57667">
    <property type="entry name" value="beta-beta-alpha zinc fingers"/>
    <property type="match status" value="1"/>
</dbReference>
<organism evidence="9">
    <name type="scientific">Arion vulgaris</name>
    <dbReference type="NCBI Taxonomy" id="1028688"/>
    <lineage>
        <taxon>Eukaryota</taxon>
        <taxon>Metazoa</taxon>
        <taxon>Spiralia</taxon>
        <taxon>Lophotrochozoa</taxon>
        <taxon>Mollusca</taxon>
        <taxon>Gastropoda</taxon>
        <taxon>Heterobranchia</taxon>
        <taxon>Euthyneura</taxon>
        <taxon>Panpulmonata</taxon>
        <taxon>Eupulmonata</taxon>
        <taxon>Stylommatophora</taxon>
        <taxon>Helicina</taxon>
        <taxon>Arionoidea</taxon>
        <taxon>Arionidae</taxon>
        <taxon>Arion</taxon>
    </lineage>
</organism>
<evidence type="ECO:0000256" key="7">
    <source>
        <dbReference type="PROSITE-ProRule" id="PRU00042"/>
    </source>
</evidence>
<name>A0A0B7BYH9_9EUPU</name>
<evidence type="ECO:0000256" key="2">
    <source>
        <dbReference type="ARBA" id="ARBA00022723"/>
    </source>
</evidence>
<protein>
    <recommendedName>
        <fullName evidence="8">C2H2-type domain-containing protein</fullName>
    </recommendedName>
</protein>
<keyword evidence="2" id="KW-0479">Metal-binding</keyword>
<dbReference type="GO" id="GO:0000978">
    <property type="term" value="F:RNA polymerase II cis-regulatory region sequence-specific DNA binding"/>
    <property type="evidence" value="ECO:0007669"/>
    <property type="project" value="TreeGrafter"/>
</dbReference>